<organism evidence="5 6">
    <name type="scientific">Fusarium tjaetaba</name>
    <dbReference type="NCBI Taxonomy" id="1567544"/>
    <lineage>
        <taxon>Eukaryota</taxon>
        <taxon>Fungi</taxon>
        <taxon>Dikarya</taxon>
        <taxon>Ascomycota</taxon>
        <taxon>Pezizomycotina</taxon>
        <taxon>Sordariomycetes</taxon>
        <taxon>Hypocreomycetidae</taxon>
        <taxon>Hypocreales</taxon>
        <taxon>Nectriaceae</taxon>
        <taxon>Fusarium</taxon>
        <taxon>Fusarium fujikuroi species complex</taxon>
    </lineage>
</organism>
<proteinExistence type="inferred from homology"/>
<dbReference type="OrthoDB" id="191139at2759"/>
<dbReference type="PANTHER" id="PTHR24320">
    <property type="entry name" value="RETINOL DEHYDROGENASE"/>
    <property type="match status" value="1"/>
</dbReference>
<dbReference type="InterPro" id="IPR036291">
    <property type="entry name" value="NAD(P)-bd_dom_sf"/>
</dbReference>
<evidence type="ECO:0000313" key="6">
    <source>
        <dbReference type="Proteomes" id="UP000530670"/>
    </source>
</evidence>
<feature type="compositionally biased region" description="Low complexity" evidence="4">
    <location>
        <begin position="313"/>
        <end position="323"/>
    </location>
</feature>
<name>A0A8H5RID0_9HYPO</name>
<sequence>MFEGSTSINFSPDADIPALTGKVILVTGGSNGLGKESILQLAKHEPTEIWMGALSIKFLLMDLGSPASISEAANNFRKQLSRLDILMLNAGIMITPAGLTDDGYEIQFGTNYMGHALLTQLLLPTLLNTAAWPNSDVCVVVLSSEAYNMAPDKGILWDILRTEANDITTRARYGQSKVANILYARELSKRYPQIKAVSVHPGLVKTNLGHESASKSLLLRTAFTVARAVMGVDVATGVLNQLWAATGKGVKGGEYYEPVGVTGRGSKWTKDKERRISCGNGLRMRLTVIKPRTDTAPGGRRLTFQHKDIQRGPAESAPEAASA</sequence>
<evidence type="ECO:0000256" key="1">
    <source>
        <dbReference type="ARBA" id="ARBA00006484"/>
    </source>
</evidence>
<evidence type="ECO:0000313" key="5">
    <source>
        <dbReference type="EMBL" id="KAF5632496.1"/>
    </source>
</evidence>
<gene>
    <name evidence="5" type="ORF">FTJAE_7475</name>
</gene>
<dbReference type="AlphaFoldDB" id="A0A8H5RID0"/>
<accession>A0A8H5RID0</accession>
<evidence type="ECO:0000256" key="4">
    <source>
        <dbReference type="SAM" id="MobiDB-lite"/>
    </source>
</evidence>
<comment type="caution">
    <text evidence="5">The sequence shown here is derived from an EMBL/GenBank/DDBJ whole genome shotgun (WGS) entry which is preliminary data.</text>
</comment>
<dbReference type="RefSeq" id="XP_037205442.1">
    <property type="nucleotide sequence ID" value="XM_037354196.1"/>
</dbReference>
<dbReference type="SUPFAM" id="SSF51735">
    <property type="entry name" value="NAD(P)-binding Rossmann-fold domains"/>
    <property type="match status" value="1"/>
</dbReference>
<keyword evidence="6" id="KW-1185">Reference proteome</keyword>
<dbReference type="Proteomes" id="UP000530670">
    <property type="component" value="Unassembled WGS sequence"/>
</dbReference>
<keyword evidence="2" id="KW-0521">NADP</keyword>
<reference evidence="5 6" key="1">
    <citation type="submission" date="2020-05" db="EMBL/GenBank/DDBJ databases">
        <title>Identification and distribution of gene clusters putatively required for synthesis of sphingolipid metabolism inhibitors in phylogenetically diverse species of the filamentous fungus Fusarium.</title>
        <authorList>
            <person name="Kim H.-S."/>
            <person name="Busman M."/>
            <person name="Brown D.W."/>
            <person name="Divon H."/>
            <person name="Uhlig S."/>
            <person name="Proctor R.H."/>
        </authorList>
    </citation>
    <scope>NUCLEOTIDE SEQUENCE [LARGE SCALE GENOMIC DNA]</scope>
    <source>
        <strain evidence="5 6">NRRL 66243</strain>
    </source>
</reference>
<keyword evidence="3" id="KW-0560">Oxidoreductase</keyword>
<dbReference type="PRINTS" id="PR00081">
    <property type="entry name" value="GDHRDH"/>
</dbReference>
<dbReference type="GeneID" id="59306466"/>
<dbReference type="Gene3D" id="3.40.50.720">
    <property type="entry name" value="NAD(P)-binding Rossmann-like Domain"/>
    <property type="match status" value="1"/>
</dbReference>
<protein>
    <submittedName>
        <fullName evidence="5">Alcohol dehydrogenase Bli-4</fullName>
    </submittedName>
</protein>
<dbReference type="EMBL" id="JAAQRI010000152">
    <property type="protein sequence ID" value="KAF5632496.1"/>
    <property type="molecule type" value="Genomic_DNA"/>
</dbReference>
<evidence type="ECO:0000256" key="3">
    <source>
        <dbReference type="ARBA" id="ARBA00023002"/>
    </source>
</evidence>
<dbReference type="GO" id="GO:0016491">
    <property type="term" value="F:oxidoreductase activity"/>
    <property type="evidence" value="ECO:0007669"/>
    <property type="project" value="UniProtKB-KW"/>
</dbReference>
<evidence type="ECO:0000256" key="2">
    <source>
        <dbReference type="ARBA" id="ARBA00022857"/>
    </source>
</evidence>
<dbReference type="PANTHER" id="PTHR24320:SF282">
    <property type="entry name" value="WW DOMAIN-CONTAINING OXIDOREDUCTASE"/>
    <property type="match status" value="1"/>
</dbReference>
<feature type="region of interest" description="Disordered" evidence="4">
    <location>
        <begin position="292"/>
        <end position="323"/>
    </location>
</feature>
<comment type="similarity">
    <text evidence="1">Belongs to the short-chain dehydrogenases/reductases (SDR) family.</text>
</comment>
<dbReference type="Pfam" id="PF00106">
    <property type="entry name" value="adh_short"/>
    <property type="match status" value="1"/>
</dbReference>
<dbReference type="InterPro" id="IPR002347">
    <property type="entry name" value="SDR_fam"/>
</dbReference>